<evidence type="ECO:0000259" key="3">
    <source>
        <dbReference type="Pfam" id="PF00483"/>
    </source>
</evidence>
<dbReference type="Pfam" id="PF00483">
    <property type="entry name" value="NTP_transferase"/>
    <property type="match status" value="1"/>
</dbReference>
<dbReference type="InterPro" id="IPR029044">
    <property type="entry name" value="Nucleotide-diphossugar_trans"/>
</dbReference>
<dbReference type="EMBL" id="QSKF01000003">
    <property type="protein sequence ID" value="RHE40799.1"/>
    <property type="molecule type" value="Genomic_DNA"/>
</dbReference>
<proteinExistence type="predicted"/>
<keyword evidence="2" id="KW-0548">Nucleotidyltransferase</keyword>
<dbReference type="RefSeq" id="WP_118050248.1">
    <property type="nucleotide sequence ID" value="NZ_CABJFK010000003.1"/>
</dbReference>
<dbReference type="InterPro" id="IPR005835">
    <property type="entry name" value="NTP_transferase_dom"/>
</dbReference>
<dbReference type="PANTHER" id="PTHR43584">
    <property type="entry name" value="NUCLEOTIDYL TRANSFERASE"/>
    <property type="match status" value="1"/>
</dbReference>
<feature type="domain" description="Nucleotidyl transferase" evidence="3">
    <location>
        <begin position="7"/>
        <end position="136"/>
    </location>
</feature>
<keyword evidence="1 4" id="KW-0808">Transferase</keyword>
<evidence type="ECO:0000313" key="4">
    <source>
        <dbReference type="EMBL" id="RHE40799.1"/>
    </source>
</evidence>
<organism evidence="4 5">
    <name type="scientific">Blautia obeum</name>
    <dbReference type="NCBI Taxonomy" id="40520"/>
    <lineage>
        <taxon>Bacteria</taxon>
        <taxon>Bacillati</taxon>
        <taxon>Bacillota</taxon>
        <taxon>Clostridia</taxon>
        <taxon>Lachnospirales</taxon>
        <taxon>Lachnospiraceae</taxon>
        <taxon>Blautia</taxon>
    </lineage>
</organism>
<dbReference type="Gene3D" id="3.90.550.10">
    <property type="entry name" value="Spore Coat Polysaccharide Biosynthesis Protein SpsA, Chain A"/>
    <property type="match status" value="1"/>
</dbReference>
<name>A0A414J8H7_9FIRM</name>
<dbReference type="GO" id="GO:0016779">
    <property type="term" value="F:nucleotidyltransferase activity"/>
    <property type="evidence" value="ECO:0007669"/>
    <property type="project" value="UniProtKB-KW"/>
</dbReference>
<dbReference type="SUPFAM" id="SSF53448">
    <property type="entry name" value="Nucleotide-diphospho-sugar transferases"/>
    <property type="match status" value="1"/>
</dbReference>
<sequence length="305" mass="34011">MKKTALVIMAAGIGSRFGKGIKQLAPVGPNGEIIMDYSIHDALEAGFNKVVFIIRKDLEEEFRRVIGERIEKITEVEYAFQSLENLPDGFSKPADRTKPWGTGQAVLAAREVLDEPFVVINADDYYGKEAYVKVHEYLVQEQPQDDKIHICMAGFRLGNTLSDNGSVTRGVCHIENGALTGVTETHNIFKTAEGVETRSDDGTVEKLDVKSLVSMNMWGLTPAFMDTLEKGFVEFLEDLKPEDIKKEYLLPVMIDELIQKGAATVDVLESRDTWFGVTYQEDKASVTEAFAELVKKGVYPADLYK</sequence>
<evidence type="ECO:0000256" key="1">
    <source>
        <dbReference type="ARBA" id="ARBA00022679"/>
    </source>
</evidence>
<protein>
    <submittedName>
        <fullName evidence="4">Nucleotidyltransferase</fullName>
    </submittedName>
</protein>
<evidence type="ECO:0000256" key="2">
    <source>
        <dbReference type="ARBA" id="ARBA00022695"/>
    </source>
</evidence>
<dbReference type="InterPro" id="IPR050065">
    <property type="entry name" value="GlmU-like"/>
</dbReference>
<reference evidence="4 5" key="1">
    <citation type="submission" date="2018-08" db="EMBL/GenBank/DDBJ databases">
        <title>A genome reference for cultivated species of the human gut microbiota.</title>
        <authorList>
            <person name="Zou Y."/>
            <person name="Xue W."/>
            <person name="Luo G."/>
        </authorList>
    </citation>
    <scope>NUCLEOTIDE SEQUENCE [LARGE SCALE GENOMIC DNA]</scope>
    <source>
        <strain evidence="4 5">AM28-23</strain>
    </source>
</reference>
<dbReference type="Proteomes" id="UP000283745">
    <property type="component" value="Unassembled WGS sequence"/>
</dbReference>
<gene>
    <name evidence="4" type="ORF">DW740_04475</name>
</gene>
<evidence type="ECO:0000313" key="5">
    <source>
        <dbReference type="Proteomes" id="UP000283745"/>
    </source>
</evidence>
<accession>A0A414J8H7</accession>
<comment type="caution">
    <text evidence="4">The sequence shown here is derived from an EMBL/GenBank/DDBJ whole genome shotgun (WGS) entry which is preliminary data.</text>
</comment>
<dbReference type="AlphaFoldDB" id="A0A414J8H7"/>
<dbReference type="PANTHER" id="PTHR43584:SF8">
    <property type="entry name" value="N-ACETYLMURAMATE ALPHA-1-PHOSPHATE URIDYLYLTRANSFERASE"/>
    <property type="match status" value="1"/>
</dbReference>